<dbReference type="KEGG" id="rha:RHA1_ro06697"/>
<dbReference type="SUPFAM" id="SSF56645">
    <property type="entry name" value="Acyl-CoA dehydrogenase NM domain-like"/>
    <property type="match status" value="1"/>
</dbReference>
<feature type="region of interest" description="Disordered" evidence="1">
    <location>
        <begin position="141"/>
        <end position="160"/>
    </location>
</feature>
<evidence type="ECO:0000313" key="2">
    <source>
        <dbReference type="EMBL" id="ABG98470.1"/>
    </source>
</evidence>
<feature type="compositionally biased region" description="Polar residues" evidence="1">
    <location>
        <begin position="94"/>
        <end position="112"/>
    </location>
</feature>
<feature type="region of interest" description="Disordered" evidence="1">
    <location>
        <begin position="94"/>
        <end position="113"/>
    </location>
</feature>
<protein>
    <submittedName>
        <fullName evidence="2">Acyl-CoA dehydrogenase</fullName>
    </submittedName>
</protein>
<dbReference type="AlphaFoldDB" id="Q0S1W6"/>
<dbReference type="Proteomes" id="UP000008710">
    <property type="component" value="Chromosome"/>
</dbReference>
<proteinExistence type="predicted"/>
<evidence type="ECO:0000256" key="1">
    <source>
        <dbReference type="SAM" id="MobiDB-lite"/>
    </source>
</evidence>
<gene>
    <name evidence="2" type="ordered locus">RHA1_ro06697</name>
</gene>
<reference evidence="3" key="1">
    <citation type="journal article" date="2006" name="Proc. Natl. Acad. Sci. U.S.A.">
        <title>The complete genome of Rhodococcus sp. RHA1 provides insights into a catabolic powerhouse.</title>
        <authorList>
            <person name="McLeod M.P."/>
            <person name="Warren R.L."/>
            <person name="Hsiao W.W.L."/>
            <person name="Araki N."/>
            <person name="Myhre M."/>
            <person name="Fernandes C."/>
            <person name="Miyazawa D."/>
            <person name="Wong W."/>
            <person name="Lillquist A.L."/>
            <person name="Wang D."/>
            <person name="Dosanjh M."/>
            <person name="Hara H."/>
            <person name="Petrescu A."/>
            <person name="Morin R.D."/>
            <person name="Yang G."/>
            <person name="Stott J.M."/>
            <person name="Schein J.E."/>
            <person name="Shin H."/>
            <person name="Smailus D."/>
            <person name="Siddiqui A.S."/>
            <person name="Marra M.A."/>
            <person name="Jones S.J.M."/>
            <person name="Holt R."/>
            <person name="Brinkman F.S.L."/>
            <person name="Miyauchi K."/>
            <person name="Fukuda M."/>
            <person name="Davies J.E."/>
            <person name="Mohn W.W."/>
            <person name="Eltis L.D."/>
        </authorList>
    </citation>
    <scope>NUCLEOTIDE SEQUENCE [LARGE SCALE GENOMIC DNA]</scope>
    <source>
        <strain evidence="3">RHA1</strain>
    </source>
</reference>
<name>Q0S1W6_RHOJR</name>
<evidence type="ECO:0000313" key="3">
    <source>
        <dbReference type="Proteomes" id="UP000008710"/>
    </source>
</evidence>
<dbReference type="GO" id="GO:0016627">
    <property type="term" value="F:oxidoreductase activity, acting on the CH-CH group of donors"/>
    <property type="evidence" value="ECO:0007669"/>
    <property type="project" value="InterPro"/>
</dbReference>
<dbReference type="HOGENOM" id="CLU_1650790_0_0_11"/>
<dbReference type="EMBL" id="CP000431">
    <property type="protein sequence ID" value="ABG98470.1"/>
    <property type="molecule type" value="Genomic_DNA"/>
</dbReference>
<organism evidence="2 3">
    <name type="scientific">Rhodococcus jostii (strain RHA1)</name>
    <dbReference type="NCBI Taxonomy" id="101510"/>
    <lineage>
        <taxon>Bacteria</taxon>
        <taxon>Bacillati</taxon>
        <taxon>Actinomycetota</taxon>
        <taxon>Actinomycetes</taxon>
        <taxon>Mycobacteriales</taxon>
        <taxon>Nocardiaceae</taxon>
        <taxon>Rhodococcus</taxon>
    </lineage>
</organism>
<dbReference type="InterPro" id="IPR009100">
    <property type="entry name" value="AcylCoA_DH/oxidase_NM_dom_sf"/>
</dbReference>
<accession>Q0S1W6</accession>
<sequence>MSASTPTAWHRTPVLRTVRSRTALAPARLWSGEVLAAIEPDVKGYFRGRKPDQVGPDASVAADLLFENVQVPSDNIIGELDYRFFHLLHTRNRSGSSARSATSPAQRRSSTRPWCKARTTKLLVIRSVSFSTMGCPSPISLLDRSRPSSHRSVRDCPRGG</sequence>
<dbReference type="eggNOG" id="COG1960">
    <property type="taxonomic scope" value="Bacteria"/>
</dbReference>